<protein>
    <submittedName>
        <fullName evidence="1">Uncharacterized protein</fullName>
    </submittedName>
</protein>
<dbReference type="Proteomes" id="UP000179183">
    <property type="component" value="Unassembled WGS sequence"/>
</dbReference>
<organism evidence="1 2">
    <name type="scientific">Candidatus Staskawiczbacteria bacterium RIFCSPHIGHO2_02_FULL_33_16</name>
    <dbReference type="NCBI Taxonomy" id="1802204"/>
    <lineage>
        <taxon>Bacteria</taxon>
        <taxon>Candidatus Staskawicziibacteriota</taxon>
    </lineage>
</organism>
<sequence>MSNSPEFLNPSEGDVPKKPYFIREKQTRRVEGIPNKDNVLPKSYFIREKKTRINEAQELETRRIENYSKIFNKVEEEWGKKERGARRFMVGCEGCKAFCIREGLDVIGWPNEHKNEICPLCQKFKLLHIGVV</sequence>
<reference evidence="1 2" key="1">
    <citation type="journal article" date="2016" name="Nat. Commun.">
        <title>Thousands of microbial genomes shed light on interconnected biogeochemical processes in an aquifer system.</title>
        <authorList>
            <person name="Anantharaman K."/>
            <person name="Brown C.T."/>
            <person name="Hug L.A."/>
            <person name="Sharon I."/>
            <person name="Castelle C.J."/>
            <person name="Probst A.J."/>
            <person name="Thomas B.C."/>
            <person name="Singh A."/>
            <person name="Wilkins M.J."/>
            <person name="Karaoz U."/>
            <person name="Brodie E.L."/>
            <person name="Williams K.H."/>
            <person name="Hubbard S.S."/>
            <person name="Banfield J.F."/>
        </authorList>
    </citation>
    <scope>NUCLEOTIDE SEQUENCE [LARGE SCALE GENOMIC DNA]</scope>
</reference>
<gene>
    <name evidence="1" type="ORF">A3D34_02085</name>
</gene>
<evidence type="ECO:0000313" key="1">
    <source>
        <dbReference type="EMBL" id="OGZ66931.1"/>
    </source>
</evidence>
<evidence type="ECO:0000313" key="2">
    <source>
        <dbReference type="Proteomes" id="UP000179183"/>
    </source>
</evidence>
<proteinExistence type="predicted"/>
<comment type="caution">
    <text evidence="1">The sequence shown here is derived from an EMBL/GenBank/DDBJ whole genome shotgun (WGS) entry which is preliminary data.</text>
</comment>
<accession>A0A1G2HXJ6</accession>
<name>A0A1G2HXJ6_9BACT</name>
<dbReference type="EMBL" id="MHOQ01000017">
    <property type="protein sequence ID" value="OGZ66931.1"/>
    <property type="molecule type" value="Genomic_DNA"/>
</dbReference>
<dbReference type="AlphaFoldDB" id="A0A1G2HXJ6"/>